<dbReference type="PANTHER" id="PTHR12475">
    <property type="match status" value="1"/>
</dbReference>
<dbReference type="InterPro" id="IPR029069">
    <property type="entry name" value="HotDog_dom_sf"/>
</dbReference>
<evidence type="ECO:0000256" key="1">
    <source>
        <dbReference type="ARBA" id="ARBA00038476"/>
    </source>
</evidence>
<reference evidence="3 4" key="1">
    <citation type="submission" date="2015-05" db="EMBL/GenBank/DDBJ databases">
        <authorList>
            <person name="Wang D.B."/>
            <person name="Wang M."/>
        </authorList>
    </citation>
    <scope>NUCLEOTIDE SEQUENCE [LARGE SCALE GENOMIC DNA]</scope>
    <source>
        <strain evidence="3">VL1</strain>
    </source>
</reference>
<dbReference type="InterPro" id="IPR051490">
    <property type="entry name" value="THEM6_lcsJ_thioesterase"/>
</dbReference>
<keyword evidence="2" id="KW-0812">Transmembrane</keyword>
<protein>
    <submittedName>
        <fullName evidence="3">Uncharacterized protein</fullName>
    </submittedName>
</protein>
<evidence type="ECO:0000313" key="3">
    <source>
        <dbReference type="EMBL" id="CRK41318.1"/>
    </source>
</evidence>
<comment type="similarity">
    <text evidence="1">Belongs to the lcsJ thioesterase family.</text>
</comment>
<name>A0A0G4N4F2_VERLO</name>
<keyword evidence="2" id="KW-1133">Transmembrane helix</keyword>
<dbReference type="SUPFAM" id="SSF54637">
    <property type="entry name" value="Thioesterase/thiol ester dehydrase-isomerase"/>
    <property type="match status" value="1"/>
</dbReference>
<dbReference type="AlphaFoldDB" id="A0A0G4N4F2"/>
<accession>A0A0G4N4F2</accession>
<dbReference type="PANTHER" id="PTHR12475:SF4">
    <property type="entry name" value="PROTEIN THEM6"/>
    <property type="match status" value="1"/>
</dbReference>
<organism evidence="3 4">
    <name type="scientific">Verticillium longisporum</name>
    <name type="common">Verticillium dahliae var. longisporum</name>
    <dbReference type="NCBI Taxonomy" id="100787"/>
    <lineage>
        <taxon>Eukaryota</taxon>
        <taxon>Fungi</taxon>
        <taxon>Dikarya</taxon>
        <taxon>Ascomycota</taxon>
        <taxon>Pezizomycotina</taxon>
        <taxon>Sordariomycetes</taxon>
        <taxon>Hypocreomycetidae</taxon>
        <taxon>Glomerellales</taxon>
        <taxon>Plectosphaerellaceae</taxon>
        <taxon>Verticillium</taxon>
    </lineage>
</organism>
<dbReference type="EMBL" id="CVQH01026971">
    <property type="protein sequence ID" value="CRK41318.1"/>
    <property type="molecule type" value="Genomic_DNA"/>
</dbReference>
<keyword evidence="2" id="KW-0472">Membrane</keyword>
<sequence>MSSIWSGSAAYWPAAASVLSWRNLAVLFAVANLKSLPFMWFLRFLRAFVRRLTDRAPRKLLSPRCLFLPAISATRSPALECDYNLHKSNSTYFTDMDMSRGNFSLVLFSKPFNPIPGPRHFTMILGGTTCTWRREIKPYQAYELWTRIISWDDKWLYVVTHFVRANKFKPADRSTTMSTQQKIILITGANTGLGLELVRNLLQTGTPYSIIIGSRSLDNATKAITQLTSEFPSMSSTLHSVQIDVADDASIEKAAAWVQDKFGKLDTLVNNAGTQLDQQISLGKLSVREAWNKTWDVNTTGAHIVTMTFVPLLLFSDDPRIIFIASGTSTLTGSENLAMPFNQPPAKGWPKATNLMFDLPAYRCSKTGMNMLMREWHRTLGSDGVKVWCVSPGFLATGLGGYSDSKKGHGALDPSVGATLIRKVVEGEKDGDAGKIISLQGIQPW</sequence>
<dbReference type="Pfam" id="PF00106">
    <property type="entry name" value="adh_short"/>
    <property type="match status" value="2"/>
</dbReference>
<evidence type="ECO:0000313" key="4">
    <source>
        <dbReference type="Proteomes" id="UP000044602"/>
    </source>
</evidence>
<dbReference type="InterPro" id="IPR036291">
    <property type="entry name" value="NAD(P)-bd_dom_sf"/>
</dbReference>
<dbReference type="Proteomes" id="UP000044602">
    <property type="component" value="Unassembled WGS sequence"/>
</dbReference>
<dbReference type="CDD" id="cd00586">
    <property type="entry name" value="4HBT"/>
    <property type="match status" value="1"/>
</dbReference>
<dbReference type="PRINTS" id="PR00081">
    <property type="entry name" value="GDHRDH"/>
</dbReference>
<keyword evidence="4" id="KW-1185">Reference proteome</keyword>
<dbReference type="InterPro" id="IPR002347">
    <property type="entry name" value="SDR_fam"/>
</dbReference>
<feature type="transmembrane region" description="Helical" evidence="2">
    <location>
        <begin position="20"/>
        <end position="42"/>
    </location>
</feature>
<dbReference type="Gene3D" id="3.40.50.720">
    <property type="entry name" value="NAD(P)-binding Rossmann-like Domain"/>
    <property type="match status" value="1"/>
</dbReference>
<proteinExistence type="inferred from homology"/>
<evidence type="ECO:0000256" key="2">
    <source>
        <dbReference type="SAM" id="Phobius"/>
    </source>
</evidence>
<gene>
    <name evidence="3" type="ORF">BN1708_001721</name>
</gene>
<dbReference type="SUPFAM" id="SSF51735">
    <property type="entry name" value="NAD(P)-binding Rossmann-fold domains"/>
    <property type="match status" value="1"/>
</dbReference>
<dbReference type="Pfam" id="PF13279">
    <property type="entry name" value="4HBT_2"/>
    <property type="match status" value="1"/>
</dbReference>